<dbReference type="Proteomes" id="UP000834106">
    <property type="component" value="Chromosome 22"/>
</dbReference>
<dbReference type="AlphaFoldDB" id="A0AAD2ADF8"/>
<gene>
    <name evidence="2" type="ORF">FPE_LOCUS33043</name>
</gene>
<reference evidence="2" key="1">
    <citation type="submission" date="2023-05" db="EMBL/GenBank/DDBJ databases">
        <authorList>
            <person name="Huff M."/>
        </authorList>
    </citation>
    <scope>NUCLEOTIDE SEQUENCE</scope>
</reference>
<evidence type="ECO:0000313" key="2">
    <source>
        <dbReference type="EMBL" id="CAI9785613.1"/>
    </source>
</evidence>
<evidence type="ECO:0000256" key="1">
    <source>
        <dbReference type="SAM" id="MobiDB-lite"/>
    </source>
</evidence>
<accession>A0AAD2ADF8</accession>
<sequence>MAAGEKSNPLPVDAPTDTTPVQLIVKVEDRFSSGSDGSSVVDDQEGPQLVDSGDSYFPNNYYMGCVATGVEGIQSKEEDGSDDGGCYFSNLLVAAEGQQEEEKVEQLGWYICLKSKLAKHNNEITPTIARDPITCFTCSCTAAASSFIDSLHLGEDVGQSSKLPLPADVHLRDSLCYVVMQSDWDQMNLHDGANSRNLDQRGENPDLSTTASAGVTLTAAAAGSSPTRAVTSATADSTTAQTGAASDARRKDLRYDEEGVELIENSGVSENSLQYSRQISS</sequence>
<feature type="compositionally biased region" description="Low complexity" evidence="1">
    <location>
        <begin position="223"/>
        <end position="246"/>
    </location>
</feature>
<dbReference type="EMBL" id="OU503057">
    <property type="protein sequence ID" value="CAI9785613.1"/>
    <property type="molecule type" value="Genomic_DNA"/>
</dbReference>
<keyword evidence="3" id="KW-1185">Reference proteome</keyword>
<protein>
    <submittedName>
        <fullName evidence="2">Uncharacterized protein</fullName>
    </submittedName>
</protein>
<proteinExistence type="predicted"/>
<evidence type="ECO:0000313" key="3">
    <source>
        <dbReference type="Proteomes" id="UP000834106"/>
    </source>
</evidence>
<organism evidence="2 3">
    <name type="scientific">Fraxinus pennsylvanica</name>
    <dbReference type="NCBI Taxonomy" id="56036"/>
    <lineage>
        <taxon>Eukaryota</taxon>
        <taxon>Viridiplantae</taxon>
        <taxon>Streptophyta</taxon>
        <taxon>Embryophyta</taxon>
        <taxon>Tracheophyta</taxon>
        <taxon>Spermatophyta</taxon>
        <taxon>Magnoliopsida</taxon>
        <taxon>eudicotyledons</taxon>
        <taxon>Gunneridae</taxon>
        <taxon>Pentapetalae</taxon>
        <taxon>asterids</taxon>
        <taxon>lamiids</taxon>
        <taxon>Lamiales</taxon>
        <taxon>Oleaceae</taxon>
        <taxon>Oleeae</taxon>
        <taxon>Fraxinus</taxon>
    </lineage>
</organism>
<name>A0AAD2ADF8_9LAMI</name>
<feature type="region of interest" description="Disordered" evidence="1">
    <location>
        <begin position="223"/>
        <end position="252"/>
    </location>
</feature>